<feature type="region of interest" description="Disordered" evidence="1">
    <location>
        <begin position="1"/>
        <end position="29"/>
    </location>
</feature>
<protein>
    <submittedName>
        <fullName evidence="2">Uncharacterized protein</fullName>
    </submittedName>
</protein>
<comment type="caution">
    <text evidence="2">The sequence shown here is derived from an EMBL/GenBank/DDBJ whole genome shotgun (WGS) entry which is preliminary data.</text>
</comment>
<dbReference type="AlphaFoldDB" id="W4SN41"/>
<feature type="region of interest" description="Disordered" evidence="1">
    <location>
        <begin position="46"/>
        <end position="111"/>
    </location>
</feature>
<dbReference type="Proteomes" id="UP000019084">
    <property type="component" value="Unassembled WGS sequence"/>
</dbReference>
<organism evidence="2 3">
    <name type="scientific">Xanthomonas arboricola pv. pruni MAFF 301420</name>
    <dbReference type="NCBI Taxonomy" id="1418095"/>
    <lineage>
        <taxon>Bacteria</taxon>
        <taxon>Pseudomonadati</taxon>
        <taxon>Pseudomonadota</taxon>
        <taxon>Gammaproteobacteria</taxon>
        <taxon>Lysobacterales</taxon>
        <taxon>Lysobacteraceae</taxon>
        <taxon>Xanthomonas</taxon>
    </lineage>
</organism>
<feature type="compositionally biased region" description="Low complexity" evidence="1">
    <location>
        <begin position="65"/>
        <end position="77"/>
    </location>
</feature>
<evidence type="ECO:0000256" key="1">
    <source>
        <dbReference type="SAM" id="MobiDB-lite"/>
    </source>
</evidence>
<proteinExistence type="predicted"/>
<feature type="non-terminal residue" evidence="2">
    <location>
        <position position="1"/>
    </location>
</feature>
<gene>
    <name evidence="2" type="ORF">XPR_4019</name>
</gene>
<dbReference type="EMBL" id="BAVC01000336">
    <property type="protein sequence ID" value="GAE57384.1"/>
    <property type="molecule type" value="Genomic_DNA"/>
</dbReference>
<evidence type="ECO:0000313" key="3">
    <source>
        <dbReference type="Proteomes" id="UP000019084"/>
    </source>
</evidence>
<name>W4SN41_9XANT</name>
<evidence type="ECO:0000313" key="2">
    <source>
        <dbReference type="EMBL" id="GAE57384.1"/>
    </source>
</evidence>
<accession>W4SN41</accession>
<reference evidence="2 3" key="1">
    <citation type="submission" date="2014-01" db="EMBL/GenBank/DDBJ databases">
        <title>Genome sequence and analysis of Xanthomonas arboricola pv. pruni.</title>
        <authorList>
            <person name="Fujikawa T."/>
            <person name="Nakazono-Nagaoka E."/>
        </authorList>
    </citation>
    <scope>NUCLEOTIDE SEQUENCE [LARGE SCALE GENOMIC DNA]</scope>
    <source>
        <strain evidence="3">MAFF 301420</strain>
    </source>
</reference>
<sequence length="111" mass="12132">RSRWRRSSLPTARRHVRSGANRHRPRRRAWPRRHWATSCCRWPVSPAAKTPTARCRSLPRPGSPVPASATSSAAVAPCGGCASTRAITPMPRKSRSASPAWASGVRRSSPT</sequence>
<feature type="non-terminal residue" evidence="2">
    <location>
        <position position="111"/>
    </location>
</feature>